<dbReference type="SUPFAM" id="SSF54736">
    <property type="entry name" value="ClpS-like"/>
    <property type="match status" value="1"/>
</dbReference>
<protein>
    <submittedName>
        <fullName evidence="6">50S ribosomal protein L12</fullName>
    </submittedName>
</protein>
<evidence type="ECO:0000313" key="7">
    <source>
        <dbReference type="Proteomes" id="UP000823046"/>
    </source>
</evidence>
<dbReference type="InterPro" id="IPR000206">
    <property type="entry name" value="Ribosomal_bL12"/>
</dbReference>
<accession>A0ABQ7J4V5</accession>
<evidence type="ECO:0000256" key="1">
    <source>
        <dbReference type="ARBA" id="ARBA00007197"/>
    </source>
</evidence>
<reference evidence="6 7" key="1">
    <citation type="journal article" date="2020" name="bioRxiv">
        <title>Metabolic contributions of an alphaproteobacterial endosymbiont in the apicomplexan Cardiosporidium cionae.</title>
        <authorList>
            <person name="Hunter E.S."/>
            <person name="Paight C.J."/>
            <person name="Lane C.E."/>
        </authorList>
    </citation>
    <scope>NUCLEOTIDE SEQUENCE [LARGE SCALE GENOMIC DNA]</scope>
    <source>
        <strain evidence="6">ESH_2018</strain>
    </source>
</reference>
<dbReference type="Proteomes" id="UP000823046">
    <property type="component" value="Unassembled WGS sequence"/>
</dbReference>
<sequence length="279" mass="31150">MTEMKCRGAGNSESASNGSFCKKSSVQWHFSAQVGLEWALKRLLILILFTSFHSSREVESYQTLHVLRRASEIIHRPEISHLLFARSENIPYRMRTNCYHIHFHPFSSKCVSQLFSSRTDEILEKLKKLTLVEAAELVAQMEKAFGISVAQDTGASFGASSVASKETENAAGSDAAATEEEQTEFAVVLESVDTAKRINVIKTVRTVKKDLTLKGAKDLVDSLPQTLLEGATKVEAEEVRKKLVDAGGVITMLYLNEVIAKWLCTKFWNSIKRKNHRGL</sequence>
<dbReference type="InterPro" id="IPR008932">
    <property type="entry name" value="Ribosomal_bL12_oligo"/>
</dbReference>
<proteinExistence type="inferred from homology"/>
<dbReference type="SUPFAM" id="SSF48300">
    <property type="entry name" value="Ribosomal protein L7/12, oligomerisation (N-terminal) domain"/>
    <property type="match status" value="1"/>
</dbReference>
<evidence type="ECO:0000259" key="4">
    <source>
        <dbReference type="Pfam" id="PF00542"/>
    </source>
</evidence>
<dbReference type="GO" id="GO:0005840">
    <property type="term" value="C:ribosome"/>
    <property type="evidence" value="ECO:0007669"/>
    <property type="project" value="UniProtKB-KW"/>
</dbReference>
<dbReference type="Pfam" id="PF00542">
    <property type="entry name" value="Ribosomal_L12"/>
    <property type="match status" value="1"/>
</dbReference>
<organism evidence="6 7">
    <name type="scientific">Cardiosporidium cionae</name>
    <dbReference type="NCBI Taxonomy" id="476202"/>
    <lineage>
        <taxon>Eukaryota</taxon>
        <taxon>Sar</taxon>
        <taxon>Alveolata</taxon>
        <taxon>Apicomplexa</taxon>
        <taxon>Aconoidasida</taxon>
        <taxon>Nephromycida</taxon>
        <taxon>Cardiosporidium</taxon>
    </lineage>
</organism>
<feature type="domain" description="Large ribosomal subunit protein bL12 C-terminal" evidence="4">
    <location>
        <begin position="185"/>
        <end position="251"/>
    </location>
</feature>
<dbReference type="CDD" id="cd00387">
    <property type="entry name" value="Ribosomal_L7_L12"/>
    <property type="match status" value="1"/>
</dbReference>
<dbReference type="InterPro" id="IPR036235">
    <property type="entry name" value="Ribosomal_bL12_oligo_N_sf"/>
</dbReference>
<evidence type="ECO:0000256" key="3">
    <source>
        <dbReference type="ARBA" id="ARBA00023274"/>
    </source>
</evidence>
<evidence type="ECO:0000259" key="5">
    <source>
        <dbReference type="Pfam" id="PF16320"/>
    </source>
</evidence>
<comment type="similarity">
    <text evidence="1">Belongs to the bacterial ribosomal protein bL12 family.</text>
</comment>
<evidence type="ECO:0000256" key="2">
    <source>
        <dbReference type="ARBA" id="ARBA00022980"/>
    </source>
</evidence>
<dbReference type="PANTHER" id="PTHR45987:SF4">
    <property type="entry name" value="LARGE RIBOSOMAL SUBUNIT PROTEIN BL12M"/>
    <property type="match status" value="1"/>
</dbReference>
<dbReference type="Gene3D" id="1.20.5.710">
    <property type="entry name" value="Single helix bin"/>
    <property type="match status" value="1"/>
</dbReference>
<dbReference type="Pfam" id="PF16320">
    <property type="entry name" value="Ribosomal_L12_N"/>
    <property type="match status" value="1"/>
</dbReference>
<dbReference type="NCBIfam" id="TIGR00855">
    <property type="entry name" value="L12"/>
    <property type="match status" value="1"/>
</dbReference>
<name>A0ABQ7J4V5_9APIC</name>
<dbReference type="Gene3D" id="3.30.1390.10">
    <property type="match status" value="1"/>
</dbReference>
<feature type="domain" description="Large ribosomal subunit protein bL12 oligomerization" evidence="5">
    <location>
        <begin position="119"/>
        <end position="154"/>
    </location>
</feature>
<evidence type="ECO:0000313" key="6">
    <source>
        <dbReference type="EMBL" id="KAF8819027.1"/>
    </source>
</evidence>
<dbReference type="InterPro" id="IPR014719">
    <property type="entry name" value="Ribosomal_bL12_C/ClpS-like"/>
</dbReference>
<dbReference type="HAMAP" id="MF_00368">
    <property type="entry name" value="Ribosomal_bL12"/>
    <property type="match status" value="1"/>
</dbReference>
<keyword evidence="3" id="KW-0687">Ribonucleoprotein</keyword>
<keyword evidence="2 6" id="KW-0689">Ribosomal protein</keyword>
<dbReference type="PANTHER" id="PTHR45987">
    <property type="entry name" value="39S RIBOSOMAL PROTEIN L12"/>
    <property type="match status" value="1"/>
</dbReference>
<gene>
    <name evidence="6" type="ORF">IE077_004319</name>
</gene>
<dbReference type="EMBL" id="JADAQX010001024">
    <property type="protein sequence ID" value="KAF8819027.1"/>
    <property type="molecule type" value="Genomic_DNA"/>
</dbReference>
<dbReference type="InterPro" id="IPR013823">
    <property type="entry name" value="Ribosomal_bL12_C"/>
</dbReference>
<keyword evidence="7" id="KW-1185">Reference proteome</keyword>
<comment type="caution">
    <text evidence="6">The sequence shown here is derived from an EMBL/GenBank/DDBJ whole genome shotgun (WGS) entry which is preliminary data.</text>
</comment>